<evidence type="ECO:0000256" key="2">
    <source>
        <dbReference type="SAM" id="Phobius"/>
    </source>
</evidence>
<keyword evidence="2" id="KW-0812">Transmembrane</keyword>
<evidence type="ECO:0000313" key="3">
    <source>
        <dbReference type="EMBL" id="SNS84370.1"/>
    </source>
</evidence>
<feature type="region of interest" description="Disordered" evidence="1">
    <location>
        <begin position="166"/>
        <end position="266"/>
    </location>
</feature>
<name>A0A239HSU9_9ACTN</name>
<organism evidence="3 4">
    <name type="scientific">Actinoplanes regularis</name>
    <dbReference type="NCBI Taxonomy" id="52697"/>
    <lineage>
        <taxon>Bacteria</taxon>
        <taxon>Bacillati</taxon>
        <taxon>Actinomycetota</taxon>
        <taxon>Actinomycetes</taxon>
        <taxon>Micromonosporales</taxon>
        <taxon>Micromonosporaceae</taxon>
        <taxon>Actinoplanes</taxon>
    </lineage>
</organism>
<keyword evidence="2" id="KW-0472">Membrane</keyword>
<reference evidence="3 4" key="1">
    <citation type="submission" date="2017-06" db="EMBL/GenBank/DDBJ databases">
        <authorList>
            <person name="Kim H.J."/>
            <person name="Triplett B.A."/>
        </authorList>
    </citation>
    <scope>NUCLEOTIDE SEQUENCE [LARGE SCALE GENOMIC DNA]</scope>
    <source>
        <strain evidence="3 4">DSM 43151</strain>
    </source>
</reference>
<protein>
    <submittedName>
        <fullName evidence="3">Uncharacterized protein</fullName>
    </submittedName>
</protein>
<evidence type="ECO:0000256" key="1">
    <source>
        <dbReference type="SAM" id="MobiDB-lite"/>
    </source>
</evidence>
<feature type="transmembrane region" description="Helical" evidence="2">
    <location>
        <begin position="52"/>
        <end position="76"/>
    </location>
</feature>
<dbReference type="OrthoDB" id="10016688at2"/>
<evidence type="ECO:0000313" key="4">
    <source>
        <dbReference type="Proteomes" id="UP000198415"/>
    </source>
</evidence>
<keyword evidence="2" id="KW-1133">Transmembrane helix</keyword>
<dbReference type="AlphaFoldDB" id="A0A239HSU9"/>
<feature type="compositionally biased region" description="Basic residues" evidence="1">
    <location>
        <begin position="257"/>
        <end position="266"/>
    </location>
</feature>
<sequence length="266" mass="27701">MADISWARRMDAITGGAIVLTVDAVVFLMTALVGAPFVLFFLSSGDDPLGPLWPLATVWVVSAVLGSAAAAAAFLIGARNTQRIRQAGAVTALAAAAATVTLVATSISESPVLAAVSALFAAANLGGAKLLATPEPAGAEAPPALPDAFLLAAPLAEAEVRTRETIELQVRPQPTPSDEPSEESSDELSQEPAQELPEKLSREVLEAPAEELPEKPAQEPSDEPRLEHSPVPVLPRPRRPRGPAATRTLAGIQLPPRARRTHPSRG</sequence>
<feature type="compositionally biased region" description="Acidic residues" evidence="1">
    <location>
        <begin position="179"/>
        <end position="189"/>
    </location>
</feature>
<feature type="transmembrane region" description="Helical" evidence="2">
    <location>
        <begin position="12"/>
        <end position="40"/>
    </location>
</feature>
<feature type="compositionally biased region" description="Basic and acidic residues" evidence="1">
    <location>
        <begin position="196"/>
        <end position="205"/>
    </location>
</feature>
<feature type="compositionally biased region" description="Basic and acidic residues" evidence="1">
    <location>
        <begin position="212"/>
        <end position="228"/>
    </location>
</feature>
<dbReference type="RefSeq" id="WP_143232817.1">
    <property type="nucleotide sequence ID" value="NZ_BOMU01000104.1"/>
</dbReference>
<gene>
    <name evidence="3" type="ORF">SAMN06264365_1268</name>
</gene>
<dbReference type="Proteomes" id="UP000198415">
    <property type="component" value="Unassembled WGS sequence"/>
</dbReference>
<accession>A0A239HSU9</accession>
<keyword evidence="4" id="KW-1185">Reference proteome</keyword>
<proteinExistence type="predicted"/>
<dbReference type="EMBL" id="FZNR01000026">
    <property type="protein sequence ID" value="SNS84370.1"/>
    <property type="molecule type" value="Genomic_DNA"/>
</dbReference>